<evidence type="ECO:0000256" key="7">
    <source>
        <dbReference type="ARBA" id="ARBA00022917"/>
    </source>
</evidence>
<comment type="similarity">
    <text evidence="2">Belongs to the class-I aminoacyl-tRNA synthetase family. Glutamate--tRNA ligase type 1 subfamily.</text>
</comment>
<evidence type="ECO:0000256" key="2">
    <source>
        <dbReference type="ARBA" id="ARBA00007894"/>
    </source>
</evidence>
<evidence type="ECO:0000256" key="11">
    <source>
        <dbReference type="RuleBase" id="RU363037"/>
    </source>
</evidence>
<evidence type="ECO:0000256" key="10">
    <source>
        <dbReference type="ARBA" id="ARBA00072917"/>
    </source>
</evidence>
<dbReference type="InterPro" id="IPR001412">
    <property type="entry name" value="aa-tRNA-synth_I_CS"/>
</dbReference>
<evidence type="ECO:0000256" key="4">
    <source>
        <dbReference type="ARBA" id="ARBA00022598"/>
    </source>
</evidence>
<dbReference type="PANTHER" id="PTHR43311:SF2">
    <property type="entry name" value="GLUTAMATE--TRNA LIGASE, MITOCHONDRIAL-RELATED"/>
    <property type="match status" value="1"/>
</dbReference>
<dbReference type="Pfam" id="PF19269">
    <property type="entry name" value="Anticodon_2"/>
    <property type="match status" value="1"/>
</dbReference>
<dbReference type="InterPro" id="IPR020058">
    <property type="entry name" value="Glu/Gln-tRNA-synth_Ib_cat-dom"/>
</dbReference>
<evidence type="ECO:0000256" key="1">
    <source>
        <dbReference type="ARBA" id="ARBA00004173"/>
    </source>
</evidence>
<dbReference type="SUPFAM" id="SSF52374">
    <property type="entry name" value="Nucleotidylyl transferase"/>
    <property type="match status" value="1"/>
</dbReference>
<dbReference type="InterPro" id="IPR008925">
    <property type="entry name" value="aa_tRNA-synth_I_cd-bd_sf"/>
</dbReference>
<dbReference type="AlphaFoldDB" id="A0A2A9N8R1"/>
<feature type="compositionally biased region" description="Basic and acidic residues" evidence="12">
    <location>
        <begin position="444"/>
        <end position="453"/>
    </location>
</feature>
<keyword evidence="7 11" id="KW-0648">Protein biosynthesis</keyword>
<proteinExistence type="inferred from homology"/>
<reference evidence="15 16" key="1">
    <citation type="submission" date="2014-02" db="EMBL/GenBank/DDBJ databases">
        <title>Transposable element dynamics among asymbiotic and ectomycorrhizal Amanita fungi.</title>
        <authorList>
            <consortium name="DOE Joint Genome Institute"/>
            <person name="Hess J."/>
            <person name="Skrede I."/>
            <person name="Wolfe B."/>
            <person name="LaButti K."/>
            <person name="Ohm R.A."/>
            <person name="Grigoriev I.V."/>
            <person name="Pringle A."/>
        </authorList>
    </citation>
    <scope>NUCLEOTIDE SEQUENCE [LARGE SCALE GENOMIC DNA]</scope>
    <source>
        <strain evidence="15 16">SKay4041</strain>
    </source>
</reference>
<keyword evidence="8 11" id="KW-0030">Aminoacyl-tRNA synthetase</keyword>
<evidence type="ECO:0000256" key="6">
    <source>
        <dbReference type="ARBA" id="ARBA00022840"/>
    </source>
</evidence>
<evidence type="ECO:0000259" key="13">
    <source>
        <dbReference type="Pfam" id="PF00749"/>
    </source>
</evidence>
<evidence type="ECO:0000256" key="9">
    <source>
        <dbReference type="ARBA" id="ARBA00030865"/>
    </source>
</evidence>
<evidence type="ECO:0000313" key="15">
    <source>
        <dbReference type="EMBL" id="PFH47195.1"/>
    </source>
</evidence>
<dbReference type="HAMAP" id="MF_00022">
    <property type="entry name" value="Glu_tRNA_synth_type1"/>
    <property type="match status" value="1"/>
</dbReference>
<keyword evidence="4 11" id="KW-0436">Ligase</keyword>
<evidence type="ECO:0000256" key="5">
    <source>
        <dbReference type="ARBA" id="ARBA00022741"/>
    </source>
</evidence>
<feature type="compositionally biased region" description="Basic and acidic residues" evidence="12">
    <location>
        <begin position="425"/>
        <end position="434"/>
    </location>
</feature>
<dbReference type="CDD" id="cd00808">
    <property type="entry name" value="GluRS_core"/>
    <property type="match status" value="1"/>
</dbReference>
<dbReference type="GO" id="GO:0005524">
    <property type="term" value="F:ATP binding"/>
    <property type="evidence" value="ECO:0007669"/>
    <property type="project" value="UniProtKB-KW"/>
</dbReference>
<dbReference type="Proteomes" id="UP000242287">
    <property type="component" value="Unassembled WGS sequence"/>
</dbReference>
<keyword evidence="6 11" id="KW-0067">ATP-binding</keyword>
<dbReference type="InterPro" id="IPR020751">
    <property type="entry name" value="aa-tRNA-synth_I_codon-bd_sub2"/>
</dbReference>
<dbReference type="STRING" id="703135.A0A2A9N8R1"/>
<sequence>MTLLRFAPSPTGSLHLGGLRMALYNHLYSRKNNGKWILRIEDTDATRYVPGAVQEIQAVLLWAGLDYDFGPGKNGPHGPYFQSKRLDLYQDYAKKLLESGHAYRCFCSLDTLTETREKLARTGSNLTYDKRCLHLTDEEVARRVKAGEKSVIRLNDGTLPDRSTVRDLVFGEIRDAHLSLGTDPILLKSDLYPTYHLASVVDDHEMGITHVLRGEEWIPSLPLHLDLYASLKLQPPRFAHIPILLNPDGSKMSKRTGDVSVVEYIRNGWEPEALLNWLALTGWGARHQPMSPFSSSTAQRQVQAAPDSTSILPLPSLISQFDLTALTHRSSSLDQQKLRYLNRQHIALKAATPEGLHQLAMRVHGLVKEVFPHSLYASVENTKKAVVALEGRLENMAFLPVLVPYLFEDPNLASPEARSMLSSRKITEEQREPLNDMSQPETNPKSKQDQPREWVPETLYHVLHEEQKRLGVQLKMFMLTLRHALTGMKDGPGIVQIMCVLGKERTMKRLR</sequence>
<comment type="subcellular location">
    <subcellularLocation>
        <location evidence="1">Mitochondrion</location>
    </subcellularLocation>
</comment>
<accession>A0A2A9N8R1</accession>
<dbReference type="GO" id="GO:0000049">
    <property type="term" value="F:tRNA binding"/>
    <property type="evidence" value="ECO:0007669"/>
    <property type="project" value="InterPro"/>
</dbReference>
<dbReference type="InterPro" id="IPR045462">
    <property type="entry name" value="aa-tRNA-synth_I_cd-bd"/>
</dbReference>
<name>A0A2A9N8R1_9AGAR</name>
<organism evidence="15 16">
    <name type="scientific">Amanita thiersii Skay4041</name>
    <dbReference type="NCBI Taxonomy" id="703135"/>
    <lineage>
        <taxon>Eukaryota</taxon>
        <taxon>Fungi</taxon>
        <taxon>Dikarya</taxon>
        <taxon>Basidiomycota</taxon>
        <taxon>Agaricomycotina</taxon>
        <taxon>Agaricomycetes</taxon>
        <taxon>Agaricomycetidae</taxon>
        <taxon>Agaricales</taxon>
        <taxon>Pluteineae</taxon>
        <taxon>Amanitaceae</taxon>
        <taxon>Amanita</taxon>
    </lineage>
</organism>
<dbReference type="OrthoDB" id="428822at2759"/>
<keyword evidence="16" id="KW-1185">Reference proteome</keyword>
<evidence type="ECO:0000256" key="8">
    <source>
        <dbReference type="ARBA" id="ARBA00023146"/>
    </source>
</evidence>
<dbReference type="Pfam" id="PF00749">
    <property type="entry name" value="tRNA-synt_1c"/>
    <property type="match status" value="1"/>
</dbReference>
<gene>
    <name evidence="15" type="ORF">AMATHDRAFT_198392</name>
</gene>
<feature type="domain" description="Aminoacyl-tRNA synthetase class I anticodon-binding" evidence="14">
    <location>
        <begin position="371"/>
        <end position="511"/>
    </location>
</feature>
<dbReference type="EMBL" id="KZ302128">
    <property type="protein sequence ID" value="PFH47195.1"/>
    <property type="molecule type" value="Genomic_DNA"/>
</dbReference>
<evidence type="ECO:0000256" key="12">
    <source>
        <dbReference type="SAM" id="MobiDB-lite"/>
    </source>
</evidence>
<dbReference type="NCBIfam" id="TIGR00464">
    <property type="entry name" value="gltX_bact"/>
    <property type="match status" value="1"/>
</dbReference>
<dbReference type="GO" id="GO:0006424">
    <property type="term" value="P:glutamyl-tRNA aminoacylation"/>
    <property type="evidence" value="ECO:0007669"/>
    <property type="project" value="InterPro"/>
</dbReference>
<dbReference type="InterPro" id="IPR049940">
    <property type="entry name" value="GluQ/Sye"/>
</dbReference>
<dbReference type="PROSITE" id="PS00178">
    <property type="entry name" value="AA_TRNA_LIGASE_I"/>
    <property type="match status" value="1"/>
</dbReference>
<keyword evidence="5 11" id="KW-0547">Nucleotide-binding</keyword>
<protein>
    <recommendedName>
        <fullName evidence="10">Glutamate--tRNA ligase, mitochondrial</fullName>
        <ecNumber evidence="3">6.1.1.17</ecNumber>
    </recommendedName>
    <alternativeName>
        <fullName evidence="9">Glutamyl-tRNA synthetase</fullName>
    </alternativeName>
</protein>
<dbReference type="Gene3D" id="1.10.10.350">
    <property type="match status" value="1"/>
</dbReference>
<dbReference type="InterPro" id="IPR004527">
    <property type="entry name" value="Glu-tRNA-ligase_bac/mito"/>
</dbReference>
<dbReference type="InterPro" id="IPR000924">
    <property type="entry name" value="Glu/Gln-tRNA-synth"/>
</dbReference>
<evidence type="ECO:0000313" key="16">
    <source>
        <dbReference type="Proteomes" id="UP000242287"/>
    </source>
</evidence>
<dbReference type="PRINTS" id="PR00987">
    <property type="entry name" value="TRNASYNTHGLU"/>
</dbReference>
<dbReference type="GO" id="GO:0008270">
    <property type="term" value="F:zinc ion binding"/>
    <property type="evidence" value="ECO:0007669"/>
    <property type="project" value="InterPro"/>
</dbReference>
<evidence type="ECO:0000259" key="14">
    <source>
        <dbReference type="Pfam" id="PF19269"/>
    </source>
</evidence>
<dbReference type="InterPro" id="IPR033910">
    <property type="entry name" value="GluRS_core"/>
</dbReference>
<dbReference type="EC" id="6.1.1.17" evidence="3"/>
<dbReference type="PANTHER" id="PTHR43311">
    <property type="entry name" value="GLUTAMATE--TRNA LIGASE"/>
    <property type="match status" value="1"/>
</dbReference>
<dbReference type="Gene3D" id="3.40.50.620">
    <property type="entry name" value="HUPs"/>
    <property type="match status" value="1"/>
</dbReference>
<feature type="domain" description="Glutamyl/glutaminyl-tRNA synthetase class Ib catalytic" evidence="13">
    <location>
        <begin position="4"/>
        <end position="286"/>
    </location>
</feature>
<dbReference type="InterPro" id="IPR014729">
    <property type="entry name" value="Rossmann-like_a/b/a_fold"/>
</dbReference>
<dbReference type="GO" id="GO:0005739">
    <property type="term" value="C:mitochondrion"/>
    <property type="evidence" value="ECO:0007669"/>
    <property type="project" value="UniProtKB-SubCell"/>
</dbReference>
<dbReference type="FunFam" id="3.40.50.620:FF:000045">
    <property type="entry name" value="Glutamate--tRNA ligase, mitochondrial"/>
    <property type="match status" value="1"/>
</dbReference>
<dbReference type="SUPFAM" id="SSF48163">
    <property type="entry name" value="An anticodon-binding domain of class I aminoacyl-tRNA synthetases"/>
    <property type="match status" value="1"/>
</dbReference>
<evidence type="ECO:0000256" key="3">
    <source>
        <dbReference type="ARBA" id="ARBA00012835"/>
    </source>
</evidence>
<dbReference type="GO" id="GO:0004818">
    <property type="term" value="F:glutamate-tRNA ligase activity"/>
    <property type="evidence" value="ECO:0007669"/>
    <property type="project" value="UniProtKB-EC"/>
</dbReference>
<feature type="region of interest" description="Disordered" evidence="12">
    <location>
        <begin position="417"/>
        <end position="453"/>
    </location>
</feature>